<feature type="compositionally biased region" description="Low complexity" evidence="6">
    <location>
        <begin position="315"/>
        <end position="334"/>
    </location>
</feature>
<feature type="region of interest" description="Disordered" evidence="6">
    <location>
        <begin position="257"/>
        <end position="409"/>
    </location>
</feature>
<dbReference type="InterPro" id="IPR019340">
    <property type="entry name" value="Histone_AcTrfase_su3"/>
</dbReference>
<comment type="similarity">
    <text evidence="2">Belongs to the NGG1 family.</text>
</comment>
<organism evidence="9">
    <name type="scientific">Echinostoma caproni</name>
    <dbReference type="NCBI Taxonomy" id="27848"/>
    <lineage>
        <taxon>Eukaryota</taxon>
        <taxon>Metazoa</taxon>
        <taxon>Spiralia</taxon>
        <taxon>Lophotrochozoa</taxon>
        <taxon>Platyhelminthes</taxon>
        <taxon>Trematoda</taxon>
        <taxon>Digenea</taxon>
        <taxon>Plagiorchiida</taxon>
        <taxon>Echinostomata</taxon>
        <taxon>Echinostomatoidea</taxon>
        <taxon>Echinostomatidae</taxon>
        <taxon>Echinostoma</taxon>
    </lineage>
</organism>
<dbReference type="GO" id="GO:0003713">
    <property type="term" value="F:transcription coactivator activity"/>
    <property type="evidence" value="ECO:0007669"/>
    <property type="project" value="TreeGrafter"/>
</dbReference>
<evidence type="ECO:0000313" key="9">
    <source>
        <dbReference type="WBParaSite" id="ECPE_0000491501-mRNA-1"/>
    </source>
</evidence>
<evidence type="ECO:0000256" key="6">
    <source>
        <dbReference type="SAM" id="MobiDB-lite"/>
    </source>
</evidence>
<keyword evidence="4" id="KW-0804">Transcription</keyword>
<evidence type="ECO:0000256" key="2">
    <source>
        <dbReference type="ARBA" id="ARBA00005330"/>
    </source>
</evidence>
<comment type="subcellular location">
    <subcellularLocation>
        <location evidence="1">Nucleus</location>
    </subcellularLocation>
</comment>
<evidence type="ECO:0000256" key="5">
    <source>
        <dbReference type="ARBA" id="ARBA00023242"/>
    </source>
</evidence>
<keyword evidence="8" id="KW-1185">Reference proteome</keyword>
<gene>
    <name evidence="7" type="ORF">ECPE_LOCUS4903</name>
</gene>
<feature type="compositionally biased region" description="Polar residues" evidence="6">
    <location>
        <begin position="13"/>
        <end position="22"/>
    </location>
</feature>
<dbReference type="GO" id="GO:0000124">
    <property type="term" value="C:SAGA complex"/>
    <property type="evidence" value="ECO:0007669"/>
    <property type="project" value="TreeGrafter"/>
</dbReference>
<feature type="compositionally biased region" description="Basic and acidic residues" evidence="6">
    <location>
        <begin position="26"/>
        <end position="36"/>
    </location>
</feature>
<feature type="compositionally biased region" description="Basic and acidic residues" evidence="6">
    <location>
        <begin position="338"/>
        <end position="348"/>
    </location>
</feature>
<feature type="compositionally biased region" description="Polar residues" evidence="6">
    <location>
        <begin position="177"/>
        <end position="186"/>
    </location>
</feature>
<dbReference type="Proteomes" id="UP000272942">
    <property type="component" value="Unassembled WGS sequence"/>
</dbReference>
<dbReference type="AlphaFoldDB" id="A0A183AD68"/>
<reference evidence="9" key="1">
    <citation type="submission" date="2016-06" db="UniProtKB">
        <authorList>
            <consortium name="WormBaseParasite"/>
        </authorList>
    </citation>
    <scope>IDENTIFICATION</scope>
</reference>
<feature type="region of interest" description="Disordered" evidence="6">
    <location>
        <begin position="1"/>
        <end position="65"/>
    </location>
</feature>
<dbReference type="PANTHER" id="PTHR13556:SF2">
    <property type="entry name" value="TRANSCRIPTIONAL ADAPTER 3"/>
    <property type="match status" value="1"/>
</dbReference>
<feature type="compositionally biased region" description="Acidic residues" evidence="6">
    <location>
        <begin position="43"/>
        <end position="55"/>
    </location>
</feature>
<dbReference type="GO" id="GO:0005634">
    <property type="term" value="C:nucleus"/>
    <property type="evidence" value="ECO:0007669"/>
    <property type="project" value="UniProtKB-SubCell"/>
</dbReference>
<protein>
    <submittedName>
        <fullName evidence="9">Dentin sialophosphoprotein-like</fullName>
    </submittedName>
</protein>
<evidence type="ECO:0000256" key="3">
    <source>
        <dbReference type="ARBA" id="ARBA00023015"/>
    </source>
</evidence>
<dbReference type="EMBL" id="UZAN01041744">
    <property type="protein sequence ID" value="VDP73978.1"/>
    <property type="molecule type" value="Genomic_DNA"/>
</dbReference>
<dbReference type="WBParaSite" id="ECPE_0000491501-mRNA-1">
    <property type="protein sequence ID" value="ECPE_0000491501-mRNA-1"/>
    <property type="gene ID" value="ECPE_0000491501"/>
</dbReference>
<evidence type="ECO:0000256" key="1">
    <source>
        <dbReference type="ARBA" id="ARBA00004123"/>
    </source>
</evidence>
<dbReference type="OrthoDB" id="1232at2759"/>
<accession>A0A183AD68</accession>
<name>A0A183AD68_9TREM</name>
<feature type="region of interest" description="Disordered" evidence="6">
    <location>
        <begin position="177"/>
        <end position="216"/>
    </location>
</feature>
<keyword evidence="5" id="KW-0539">Nucleus</keyword>
<keyword evidence="3" id="KW-0805">Transcription regulation</keyword>
<evidence type="ECO:0000313" key="8">
    <source>
        <dbReference type="Proteomes" id="UP000272942"/>
    </source>
</evidence>
<feature type="compositionally biased region" description="Low complexity" evidence="6">
    <location>
        <begin position="187"/>
        <end position="200"/>
    </location>
</feature>
<evidence type="ECO:0000313" key="7">
    <source>
        <dbReference type="EMBL" id="VDP73978.1"/>
    </source>
</evidence>
<dbReference type="GO" id="GO:0006357">
    <property type="term" value="P:regulation of transcription by RNA polymerase II"/>
    <property type="evidence" value="ECO:0007669"/>
    <property type="project" value="TreeGrafter"/>
</dbReference>
<sequence length="582" mass="64983">MFAFTESIERLNMNRSTQQTTDIAEDQEKNRPESNDWRSSTQDDSDTNMTEDDETTSYPNVSDGWYGADQTSPLLLPSNIRTQVTVRASQPLKNLAKQMHVSSSYRVEKKIAQAIDELGLFPLNLIHSPSVRQPDPMVKSDDYCAVMLNNHACTNTSNPRTAQAPIARLKIKTSILKSPTSNQDPESNGNLSSSPIGSPSSKRRRRSAGSNKICSPQGGAERTLIFIRNSRFLPRSQSNMSPKVAIEYRLVNGLKDPTSDAAADGDCEHDENTLAGRRSHLGDDDDGQSVGSRARIRHSDQIKHCKSVGGDPVLSPSQYSHVSSRSSHHAPPSSTYTGEHRTENETRHSGGPVDSTTLNGEVFTFDHEDTVTVDEKRGESRLGAEHSSDADACPIRSPLRDQADTDTGTKSIHKANEWAEIKDPEASRDRLLCLPVEHKFESDLSFLLNEFAIDSEKLNKNLVPFVSDGSVHSTNPTTRMIPMDEVGWAILQRQHELRMVCAANHSVLRRLVQAARRDVQRQEIQRRLAIADADVIEAYNKLESYRPLRKPPLKRDRDMAWKALKERRKILKELEAFDACSP</sequence>
<reference evidence="7 8" key="2">
    <citation type="submission" date="2018-11" db="EMBL/GenBank/DDBJ databases">
        <authorList>
            <consortium name="Pathogen Informatics"/>
        </authorList>
    </citation>
    <scope>NUCLEOTIDE SEQUENCE [LARGE SCALE GENOMIC DNA]</scope>
    <source>
        <strain evidence="7 8">Egypt</strain>
    </source>
</reference>
<evidence type="ECO:0000256" key="4">
    <source>
        <dbReference type="ARBA" id="ARBA00023163"/>
    </source>
</evidence>
<dbReference type="Pfam" id="PF10198">
    <property type="entry name" value="Ada3"/>
    <property type="match status" value="1"/>
</dbReference>
<proteinExistence type="inferred from homology"/>
<feature type="compositionally biased region" description="Basic and acidic residues" evidence="6">
    <location>
        <begin position="364"/>
        <end position="389"/>
    </location>
</feature>
<dbReference type="PANTHER" id="PTHR13556">
    <property type="entry name" value="TRANSCRIPTIONAL ADAPTER 3-RELATED"/>
    <property type="match status" value="1"/>
</dbReference>